<feature type="transmembrane region" description="Helical" evidence="1">
    <location>
        <begin position="194"/>
        <end position="214"/>
    </location>
</feature>
<keyword evidence="1" id="KW-1133">Transmembrane helix</keyword>
<evidence type="ECO:0000313" key="3">
    <source>
        <dbReference type="Proteomes" id="UP000225740"/>
    </source>
</evidence>
<protein>
    <submittedName>
        <fullName evidence="2">Uncharacterized protein</fullName>
    </submittedName>
</protein>
<dbReference type="Gene3D" id="3.80.10.10">
    <property type="entry name" value="Ribonuclease Inhibitor"/>
    <property type="match status" value="1"/>
</dbReference>
<organism evidence="2 3">
    <name type="scientific">Rhodopirellula bahusiensis</name>
    <dbReference type="NCBI Taxonomy" id="2014065"/>
    <lineage>
        <taxon>Bacteria</taxon>
        <taxon>Pseudomonadati</taxon>
        <taxon>Planctomycetota</taxon>
        <taxon>Planctomycetia</taxon>
        <taxon>Pirellulales</taxon>
        <taxon>Pirellulaceae</taxon>
        <taxon>Rhodopirellula</taxon>
    </lineage>
</organism>
<dbReference type="Proteomes" id="UP000225740">
    <property type="component" value="Unassembled WGS sequence"/>
</dbReference>
<accession>A0A2G1VYE3</accession>
<comment type="caution">
    <text evidence="2">The sequence shown here is derived from an EMBL/GenBank/DDBJ whole genome shotgun (WGS) entry which is preliminary data.</text>
</comment>
<evidence type="ECO:0000313" key="2">
    <source>
        <dbReference type="EMBL" id="PHQ31449.1"/>
    </source>
</evidence>
<reference evidence="2 3" key="1">
    <citation type="submission" date="2017-06" db="EMBL/GenBank/DDBJ databases">
        <title>Description of Rhodopirellula bahusiensis sp. nov.</title>
        <authorList>
            <person name="Kizina J."/>
            <person name="Harder J."/>
        </authorList>
    </citation>
    <scope>NUCLEOTIDE SEQUENCE [LARGE SCALE GENOMIC DNA]</scope>
    <source>
        <strain evidence="2 3">SWK21</strain>
    </source>
</reference>
<feature type="transmembrane region" description="Helical" evidence="1">
    <location>
        <begin position="113"/>
        <end position="130"/>
    </location>
</feature>
<proteinExistence type="predicted"/>
<dbReference type="AlphaFoldDB" id="A0A2G1VYE3"/>
<keyword evidence="1" id="KW-0812">Transmembrane</keyword>
<sequence>MCAFFFSRSVAVSLSDPTSRVPSSQRDVSADSGAPNTWRVFERALSQLGCTRYGLLLFGAACQCITIAITWPLWQVREMPPHLPTFDLPQISFGWILVASLVWVAVRPRSGLAVHWGVLIVAAVLDQFRLQPQFFSIAVLMTACVWDAGHRIARWSLVSTWVWAGVHKLLSPDWFGYASHWLVARSGLDADATYMSFALVVALVELAVGVLAIFRPRWAAPACAVMHVGIALTISPLLVDWNESVLPWNLSVAVIGSWVLLTTKPWYPVAAWEKLVCAVGLIAPVGFYGGYVDHGFSGVLYSASIPQGLITSRSGTRPIEGWGDLHVPFPKERRTIRIYFEQVAEPGGKLHLADIRPWLKDAFYVLNSNRDAVAIDRDEFFSNMPVGSLGSATVEISGVGVDSWRSKFELQKAGVRMVRQAEGQPIFAVEFTPENFDASLLEHVVRLPNVMQIQLAGTSVQDADLRKLVDLRLLTGIGLDRTSVTDEGISHLRDLPYLQYIECDETSITAEGLDAVVKKTFGPPD</sequence>
<feature type="transmembrane region" description="Helical" evidence="1">
    <location>
        <begin position="275"/>
        <end position="292"/>
    </location>
</feature>
<feature type="transmembrane region" description="Helical" evidence="1">
    <location>
        <begin position="86"/>
        <end position="106"/>
    </location>
</feature>
<keyword evidence="3" id="KW-1185">Reference proteome</keyword>
<feature type="transmembrane region" description="Helical" evidence="1">
    <location>
        <begin position="53"/>
        <end position="74"/>
    </location>
</feature>
<dbReference type="SUPFAM" id="SSF52047">
    <property type="entry name" value="RNI-like"/>
    <property type="match status" value="1"/>
</dbReference>
<gene>
    <name evidence="2" type="ORF">CEE69_31075</name>
</gene>
<evidence type="ECO:0000256" key="1">
    <source>
        <dbReference type="SAM" id="Phobius"/>
    </source>
</evidence>
<dbReference type="InterPro" id="IPR032675">
    <property type="entry name" value="LRR_dom_sf"/>
</dbReference>
<feature type="transmembrane region" description="Helical" evidence="1">
    <location>
        <begin position="245"/>
        <end position="263"/>
    </location>
</feature>
<keyword evidence="1" id="KW-0472">Membrane</keyword>
<feature type="transmembrane region" description="Helical" evidence="1">
    <location>
        <begin position="221"/>
        <end position="239"/>
    </location>
</feature>
<dbReference type="EMBL" id="NIZW01000050">
    <property type="protein sequence ID" value="PHQ31449.1"/>
    <property type="molecule type" value="Genomic_DNA"/>
</dbReference>
<dbReference type="OrthoDB" id="241495at2"/>
<name>A0A2G1VYE3_9BACT</name>